<gene>
    <name evidence="2" type="ORF">GQ607_017774</name>
</gene>
<evidence type="ECO:0000256" key="1">
    <source>
        <dbReference type="SAM" id="MobiDB-lite"/>
    </source>
</evidence>
<name>A0A8H3ZG85_9PEZI</name>
<keyword evidence="3" id="KW-1185">Reference proteome</keyword>
<organism evidence="2 3">
    <name type="scientific">Colletotrichum asianum</name>
    <dbReference type="NCBI Taxonomy" id="702518"/>
    <lineage>
        <taxon>Eukaryota</taxon>
        <taxon>Fungi</taxon>
        <taxon>Dikarya</taxon>
        <taxon>Ascomycota</taxon>
        <taxon>Pezizomycotina</taxon>
        <taxon>Sordariomycetes</taxon>
        <taxon>Hypocreomycetidae</taxon>
        <taxon>Glomerellales</taxon>
        <taxon>Glomerellaceae</taxon>
        <taxon>Colletotrichum</taxon>
        <taxon>Colletotrichum gloeosporioides species complex</taxon>
    </lineage>
</organism>
<evidence type="ECO:0000313" key="2">
    <source>
        <dbReference type="EMBL" id="KAF0314992.1"/>
    </source>
</evidence>
<proteinExistence type="predicted"/>
<protein>
    <submittedName>
        <fullName evidence="2">Uncharacterized protein</fullName>
    </submittedName>
</protein>
<sequence>MPNPRKCKLSSTKKILRETLTSRKSKNSRENLTPFAPLLTLSPPLLEDSRSLSLAPLSLMTAPSDNSSHT</sequence>
<evidence type="ECO:0000313" key="3">
    <source>
        <dbReference type="Proteomes" id="UP000434172"/>
    </source>
</evidence>
<comment type="caution">
    <text evidence="2">The sequence shown here is derived from an EMBL/GenBank/DDBJ whole genome shotgun (WGS) entry which is preliminary data.</text>
</comment>
<dbReference type="AlphaFoldDB" id="A0A8H3ZG85"/>
<dbReference type="EMBL" id="WOWK01000253">
    <property type="protein sequence ID" value="KAF0314992.1"/>
    <property type="molecule type" value="Genomic_DNA"/>
</dbReference>
<feature type="region of interest" description="Disordered" evidence="1">
    <location>
        <begin position="1"/>
        <end position="40"/>
    </location>
</feature>
<reference evidence="2 3" key="1">
    <citation type="submission" date="2019-12" db="EMBL/GenBank/DDBJ databases">
        <title>A genome sequence resource for the geographically widespread anthracnose pathogen Colletotrichum asianum.</title>
        <authorList>
            <person name="Meng Y."/>
        </authorList>
    </citation>
    <scope>NUCLEOTIDE SEQUENCE [LARGE SCALE GENOMIC DNA]</scope>
    <source>
        <strain evidence="2 3">ICMP 18580</strain>
    </source>
</reference>
<accession>A0A8H3ZG85</accession>
<dbReference type="Proteomes" id="UP000434172">
    <property type="component" value="Unassembled WGS sequence"/>
</dbReference>